<evidence type="ECO:0000313" key="2">
    <source>
        <dbReference type="Proteomes" id="UP001066276"/>
    </source>
</evidence>
<dbReference type="EMBL" id="JANPWB010000005">
    <property type="protein sequence ID" value="KAJ1188796.1"/>
    <property type="molecule type" value="Genomic_DNA"/>
</dbReference>
<protein>
    <submittedName>
        <fullName evidence="1">Uncharacterized protein</fullName>
    </submittedName>
</protein>
<evidence type="ECO:0000313" key="1">
    <source>
        <dbReference type="EMBL" id="KAJ1188796.1"/>
    </source>
</evidence>
<reference evidence="1" key="1">
    <citation type="journal article" date="2022" name="bioRxiv">
        <title>Sequencing and chromosome-scale assembly of the giantPleurodeles waltlgenome.</title>
        <authorList>
            <person name="Brown T."/>
            <person name="Elewa A."/>
            <person name="Iarovenko S."/>
            <person name="Subramanian E."/>
            <person name="Araus A.J."/>
            <person name="Petzold A."/>
            <person name="Susuki M."/>
            <person name="Suzuki K.-i.T."/>
            <person name="Hayashi T."/>
            <person name="Toyoda A."/>
            <person name="Oliveira C."/>
            <person name="Osipova E."/>
            <person name="Leigh N.D."/>
            <person name="Simon A."/>
            <person name="Yun M.H."/>
        </authorList>
    </citation>
    <scope>NUCLEOTIDE SEQUENCE</scope>
    <source>
        <strain evidence="1">20211129_DDA</strain>
        <tissue evidence="1">Liver</tissue>
    </source>
</reference>
<gene>
    <name evidence="1" type="ORF">NDU88_005553</name>
</gene>
<organism evidence="1 2">
    <name type="scientific">Pleurodeles waltl</name>
    <name type="common">Iberian ribbed newt</name>
    <dbReference type="NCBI Taxonomy" id="8319"/>
    <lineage>
        <taxon>Eukaryota</taxon>
        <taxon>Metazoa</taxon>
        <taxon>Chordata</taxon>
        <taxon>Craniata</taxon>
        <taxon>Vertebrata</taxon>
        <taxon>Euteleostomi</taxon>
        <taxon>Amphibia</taxon>
        <taxon>Batrachia</taxon>
        <taxon>Caudata</taxon>
        <taxon>Salamandroidea</taxon>
        <taxon>Salamandridae</taxon>
        <taxon>Pleurodelinae</taxon>
        <taxon>Pleurodeles</taxon>
    </lineage>
</organism>
<comment type="caution">
    <text evidence="1">The sequence shown here is derived from an EMBL/GenBank/DDBJ whole genome shotgun (WGS) entry which is preliminary data.</text>
</comment>
<sequence length="344" mass="38485">MSHSPTEWITSSEKEATKRLGLKANGISLQHTSTEDLKIEGEKPALLDRGTQTGKSQVNKGDSKIVIHAAEENEIYSLDNLFTNSLSIHNTTPLDYIAQFKETVPTPSTVPLPIFLPKDHLLIKQVERVEQSDQIESDVGQDSRISKIRGKKAGKKRNWRIITEKERKVKFEEREKLEYPDTMKLGLPLKNSLNKTEGALVVGQAQVLAQIDDPVTPMISCVRPDSFIMFPTKKAHNMDKGPYPGASFQSMGGKLRGDVAPGGETDLPDYLEFLAIFDSNVCINRLFILSCFLEIDELNLIESSDIVRVFPDHSKGRSQAKVWFYSKTTVKLILANSAQLQSEE</sequence>
<name>A0AAV7UJL1_PLEWA</name>
<proteinExistence type="predicted"/>
<dbReference type="AlphaFoldDB" id="A0AAV7UJL1"/>
<dbReference type="Proteomes" id="UP001066276">
    <property type="component" value="Chromosome 3_1"/>
</dbReference>
<accession>A0AAV7UJL1</accession>
<keyword evidence="2" id="KW-1185">Reference proteome</keyword>